<feature type="domain" description="Copper amine oxidase-like N-terminal" evidence="2">
    <location>
        <begin position="50"/>
        <end position="156"/>
    </location>
</feature>
<keyword evidence="4" id="KW-1185">Reference proteome</keyword>
<dbReference type="AlphaFoldDB" id="A0A5R9GAY8"/>
<dbReference type="InterPro" id="IPR036582">
    <property type="entry name" value="Mao_N_sf"/>
</dbReference>
<name>A0A5R9GAY8_9BACL</name>
<reference evidence="3 4" key="1">
    <citation type="submission" date="2019-05" db="EMBL/GenBank/DDBJ databases">
        <authorList>
            <person name="Narsing Rao M.P."/>
            <person name="Li W.J."/>
        </authorList>
    </citation>
    <scope>NUCLEOTIDE SEQUENCE [LARGE SCALE GENOMIC DNA]</scope>
    <source>
        <strain evidence="3 4">SYSU_K30003</strain>
    </source>
</reference>
<gene>
    <name evidence="3" type="ORF">FE782_23105</name>
</gene>
<dbReference type="EMBL" id="VCIW01000018">
    <property type="protein sequence ID" value="TLS49893.1"/>
    <property type="molecule type" value="Genomic_DNA"/>
</dbReference>
<accession>A0A5R9GAY8</accession>
<evidence type="ECO:0000259" key="2">
    <source>
        <dbReference type="Pfam" id="PF07833"/>
    </source>
</evidence>
<dbReference type="Gene3D" id="3.30.457.10">
    <property type="entry name" value="Copper amine oxidase-like, N-terminal domain"/>
    <property type="match status" value="1"/>
</dbReference>
<evidence type="ECO:0000313" key="3">
    <source>
        <dbReference type="EMBL" id="TLS49893.1"/>
    </source>
</evidence>
<protein>
    <recommendedName>
        <fullName evidence="2">Copper amine oxidase-like N-terminal domain-containing protein</fullName>
    </recommendedName>
</protein>
<evidence type="ECO:0000256" key="1">
    <source>
        <dbReference type="SAM" id="SignalP"/>
    </source>
</evidence>
<dbReference type="Proteomes" id="UP000309676">
    <property type="component" value="Unassembled WGS sequence"/>
</dbReference>
<dbReference type="InterPro" id="IPR012854">
    <property type="entry name" value="Cu_amine_oxidase-like_N"/>
</dbReference>
<dbReference type="Gene3D" id="3.10.450.50">
    <property type="match status" value="1"/>
</dbReference>
<dbReference type="SUPFAM" id="SSF55383">
    <property type="entry name" value="Copper amine oxidase, domain N"/>
    <property type="match status" value="1"/>
</dbReference>
<keyword evidence="1" id="KW-0732">Signal</keyword>
<evidence type="ECO:0000313" key="4">
    <source>
        <dbReference type="Proteomes" id="UP000309676"/>
    </source>
</evidence>
<dbReference type="InterPro" id="IPR032710">
    <property type="entry name" value="NTF2-like_dom_sf"/>
</dbReference>
<sequence length="413" mass="44548">MGQCRSKGKRMMNKRKLTALALVGGLLAATLAPYGSGSAVAADPPIEIRFDGETLVSDAEPFIKNGTTFVPFRALFERLGLEVGWDPATRTVTGQGGGVTMTLRVGNAEAIVNGDAKPLLEPPAIVGGRTFVPLRFVSENAGADVAWNGAERLIAIVTGPSIAEREAAVRAAYEAYVAAANREDASAVLRALHAQSPLRTTLYKSAADAFARRDVETTVESLVVEELHGGQATVLVTESNRRTAGAYYVDNRVDLKVSMRQDASGAWAIYDAATLGQEWLQPFGADTGADVDAADETIARNTIASYMEALNREDLTAALRLVHADSPMRSATEKTLAWMFETYELTHELENVRVLERSGDEMYVHTVQAMRKSAGPKLADVRTRSIHTLRLANGQWKLYATIQGKAEALSIPQ</sequence>
<organism evidence="3 4">
    <name type="scientific">Paenibacillus antri</name>
    <dbReference type="NCBI Taxonomy" id="2582848"/>
    <lineage>
        <taxon>Bacteria</taxon>
        <taxon>Bacillati</taxon>
        <taxon>Bacillota</taxon>
        <taxon>Bacilli</taxon>
        <taxon>Bacillales</taxon>
        <taxon>Paenibacillaceae</taxon>
        <taxon>Paenibacillus</taxon>
    </lineage>
</organism>
<dbReference type="SUPFAM" id="SSF54427">
    <property type="entry name" value="NTF2-like"/>
    <property type="match status" value="1"/>
</dbReference>
<proteinExistence type="predicted"/>
<feature type="chain" id="PRO_5024309059" description="Copper amine oxidase-like N-terminal domain-containing protein" evidence="1">
    <location>
        <begin position="42"/>
        <end position="413"/>
    </location>
</feature>
<comment type="caution">
    <text evidence="3">The sequence shown here is derived from an EMBL/GenBank/DDBJ whole genome shotgun (WGS) entry which is preliminary data.</text>
</comment>
<feature type="signal peptide" evidence="1">
    <location>
        <begin position="1"/>
        <end position="41"/>
    </location>
</feature>
<dbReference type="Pfam" id="PF07833">
    <property type="entry name" value="Cu_amine_oxidN1"/>
    <property type="match status" value="1"/>
</dbReference>